<feature type="compositionally biased region" description="Low complexity" evidence="1">
    <location>
        <begin position="313"/>
        <end position="325"/>
    </location>
</feature>
<feature type="compositionally biased region" description="Low complexity" evidence="1">
    <location>
        <begin position="281"/>
        <end position="299"/>
    </location>
</feature>
<feature type="region of interest" description="Disordered" evidence="1">
    <location>
        <begin position="27"/>
        <end position="216"/>
    </location>
</feature>
<organism evidence="2 3">
    <name type="scientific">Bombardia bombarda</name>
    <dbReference type="NCBI Taxonomy" id="252184"/>
    <lineage>
        <taxon>Eukaryota</taxon>
        <taxon>Fungi</taxon>
        <taxon>Dikarya</taxon>
        <taxon>Ascomycota</taxon>
        <taxon>Pezizomycotina</taxon>
        <taxon>Sordariomycetes</taxon>
        <taxon>Sordariomycetidae</taxon>
        <taxon>Sordariales</taxon>
        <taxon>Lasiosphaeriaceae</taxon>
        <taxon>Bombardia</taxon>
    </lineage>
</organism>
<feature type="compositionally biased region" description="Basic and acidic residues" evidence="1">
    <location>
        <begin position="160"/>
        <end position="171"/>
    </location>
</feature>
<feature type="compositionally biased region" description="Low complexity" evidence="1">
    <location>
        <begin position="150"/>
        <end position="159"/>
    </location>
</feature>
<evidence type="ECO:0000313" key="3">
    <source>
        <dbReference type="Proteomes" id="UP001174934"/>
    </source>
</evidence>
<comment type="caution">
    <text evidence="2">The sequence shown here is derived from an EMBL/GenBank/DDBJ whole genome shotgun (WGS) entry which is preliminary data.</text>
</comment>
<name>A0AA40C1W1_9PEZI</name>
<feature type="region of interest" description="Disordered" evidence="1">
    <location>
        <begin position="281"/>
        <end position="338"/>
    </location>
</feature>
<reference evidence="2" key="1">
    <citation type="submission" date="2023-06" db="EMBL/GenBank/DDBJ databases">
        <title>Genome-scale phylogeny and comparative genomics of the fungal order Sordariales.</title>
        <authorList>
            <consortium name="Lawrence Berkeley National Laboratory"/>
            <person name="Hensen N."/>
            <person name="Bonometti L."/>
            <person name="Westerberg I."/>
            <person name="Brannstrom I.O."/>
            <person name="Guillou S."/>
            <person name="Cros-Aarteil S."/>
            <person name="Calhoun S."/>
            <person name="Haridas S."/>
            <person name="Kuo A."/>
            <person name="Mondo S."/>
            <person name="Pangilinan J."/>
            <person name="Riley R."/>
            <person name="LaButti K."/>
            <person name="Andreopoulos B."/>
            <person name="Lipzen A."/>
            <person name="Chen C."/>
            <person name="Yanf M."/>
            <person name="Daum C."/>
            <person name="Ng V."/>
            <person name="Clum A."/>
            <person name="Steindorff A."/>
            <person name="Ohm R."/>
            <person name="Martin F."/>
            <person name="Silar P."/>
            <person name="Natvig D."/>
            <person name="Lalanne C."/>
            <person name="Gautier V."/>
            <person name="Ament-velasquez S.L."/>
            <person name="Kruys A."/>
            <person name="Hutchinson M.I."/>
            <person name="Powell A.J."/>
            <person name="Barry K."/>
            <person name="Miller A.N."/>
            <person name="Grigoriev I.V."/>
            <person name="Debuchy R."/>
            <person name="Gladieux P."/>
            <person name="Thoren M.H."/>
            <person name="Johannesson H."/>
        </authorList>
    </citation>
    <scope>NUCLEOTIDE SEQUENCE</scope>
    <source>
        <strain evidence="2">SMH3391-2</strain>
    </source>
</reference>
<evidence type="ECO:0000256" key="1">
    <source>
        <dbReference type="SAM" id="MobiDB-lite"/>
    </source>
</evidence>
<sequence>MATEADKVIEQEQPVVLAPALAVGAGHKTVIEPPTENNKPQDKPVAADPPAPAIATKPAELPNPPAESASVTMPTANGDIDLGKEVEAKEAPSSLASASDELPEKPEPAVVDPAPAPAPAKLPDVAPAAPDADKAAADDVAKQDISPPMDITTITTTDTTTEKKSAEETSEKVAIVDNMMEPATPVDASNAPVTAQPSAPAAAVPATTNGKPSADVGDIDVEMKEAPTAAAAPLPPAPENGVAAPAVVPSKKRKADDDDDTTTNIAAKKAKVDETTVSIATTNGSANTNGNGISNGNGIPAKKPGRPKKNSNPTPVAPATVAAGRTARKTRSQGPVEV</sequence>
<dbReference type="Proteomes" id="UP001174934">
    <property type="component" value="Unassembled WGS sequence"/>
</dbReference>
<protein>
    <submittedName>
        <fullName evidence="2">Uncharacterized protein</fullName>
    </submittedName>
</protein>
<feature type="compositionally biased region" description="Basic and acidic residues" evidence="1">
    <location>
        <begin position="81"/>
        <end position="90"/>
    </location>
</feature>
<feature type="compositionally biased region" description="Low complexity" evidence="1">
    <location>
        <begin position="191"/>
        <end position="208"/>
    </location>
</feature>
<accession>A0AA40C1W1</accession>
<gene>
    <name evidence="2" type="ORF">B0T17DRAFT_509063</name>
</gene>
<dbReference type="EMBL" id="JAULSR010000004">
    <property type="protein sequence ID" value="KAK0621739.1"/>
    <property type="molecule type" value="Genomic_DNA"/>
</dbReference>
<dbReference type="AlphaFoldDB" id="A0AA40C1W1"/>
<feature type="region of interest" description="Disordered" evidence="1">
    <location>
        <begin position="230"/>
        <end position="263"/>
    </location>
</feature>
<feature type="compositionally biased region" description="Basic and acidic residues" evidence="1">
    <location>
        <begin position="131"/>
        <end position="142"/>
    </location>
</feature>
<keyword evidence="3" id="KW-1185">Reference proteome</keyword>
<proteinExistence type="predicted"/>
<evidence type="ECO:0000313" key="2">
    <source>
        <dbReference type="EMBL" id="KAK0621739.1"/>
    </source>
</evidence>
<feature type="compositionally biased region" description="Low complexity" evidence="1">
    <location>
        <begin position="121"/>
        <end position="130"/>
    </location>
</feature>